<evidence type="ECO:0000313" key="3">
    <source>
        <dbReference type="Proteomes" id="UP000297245"/>
    </source>
</evidence>
<dbReference type="InterPro" id="IPR059179">
    <property type="entry name" value="MLKL-like_MCAfunc"/>
</dbReference>
<evidence type="ECO:0000313" key="2">
    <source>
        <dbReference type="EMBL" id="THU90670.1"/>
    </source>
</evidence>
<dbReference type="InterPro" id="IPR011990">
    <property type="entry name" value="TPR-like_helical_dom_sf"/>
</dbReference>
<dbReference type="AlphaFoldDB" id="A0A4S8LNK3"/>
<feature type="region of interest" description="Disordered" evidence="1">
    <location>
        <begin position="242"/>
        <end position="281"/>
    </location>
</feature>
<dbReference type="Gene3D" id="1.25.40.10">
    <property type="entry name" value="Tetratricopeptide repeat domain"/>
    <property type="match status" value="1"/>
</dbReference>
<name>A0A4S8LNK3_DENBC</name>
<gene>
    <name evidence="2" type="ORF">K435DRAFT_781128</name>
</gene>
<proteinExistence type="predicted"/>
<dbReference type="InterPro" id="IPR036537">
    <property type="entry name" value="Adaptor_Cbl_N_dom_sf"/>
</dbReference>
<feature type="compositionally biased region" description="Low complexity" evidence="1">
    <location>
        <begin position="257"/>
        <end position="281"/>
    </location>
</feature>
<evidence type="ECO:0008006" key="4">
    <source>
        <dbReference type="Google" id="ProtNLM"/>
    </source>
</evidence>
<feature type="compositionally biased region" description="Low complexity" evidence="1">
    <location>
        <begin position="504"/>
        <end position="520"/>
    </location>
</feature>
<dbReference type="EMBL" id="ML179328">
    <property type="protein sequence ID" value="THU90670.1"/>
    <property type="molecule type" value="Genomic_DNA"/>
</dbReference>
<dbReference type="CDD" id="cd21037">
    <property type="entry name" value="MLKL_NTD"/>
    <property type="match status" value="1"/>
</dbReference>
<dbReference type="GO" id="GO:0007166">
    <property type="term" value="P:cell surface receptor signaling pathway"/>
    <property type="evidence" value="ECO:0007669"/>
    <property type="project" value="InterPro"/>
</dbReference>
<protein>
    <recommendedName>
        <fullName evidence="4">Fungal N-terminal domain-containing protein</fullName>
    </recommendedName>
</protein>
<dbReference type="Gene3D" id="1.20.930.20">
    <property type="entry name" value="Adaptor protein Cbl, N-terminal domain"/>
    <property type="match status" value="1"/>
</dbReference>
<organism evidence="2 3">
    <name type="scientific">Dendrothele bispora (strain CBS 962.96)</name>
    <dbReference type="NCBI Taxonomy" id="1314807"/>
    <lineage>
        <taxon>Eukaryota</taxon>
        <taxon>Fungi</taxon>
        <taxon>Dikarya</taxon>
        <taxon>Basidiomycota</taxon>
        <taxon>Agaricomycotina</taxon>
        <taxon>Agaricomycetes</taxon>
        <taxon>Agaricomycetidae</taxon>
        <taxon>Agaricales</taxon>
        <taxon>Agaricales incertae sedis</taxon>
        <taxon>Dendrothele</taxon>
    </lineage>
</organism>
<feature type="region of interest" description="Disordered" evidence="1">
    <location>
        <begin position="194"/>
        <end position="227"/>
    </location>
</feature>
<dbReference type="OrthoDB" id="2975990at2759"/>
<sequence length="665" mass="73708">MTEIIATLTTIVGLGLQLKDSINRVKYNQESHRLIVDRISDSLRRLKLEAGRISMRTSPGLAKSIAKLKSELQHALEKCQKAPLTKNTSGIRQWFHRDGIESLLKDVEKHIASCFHEFTALTAVRIERKLGDHNVQVNRKLDELLRRSDRAHPQVPASPRSNAFYTQNITKYRTGVQGRYGTSTLKARLATDRGRGSLDLPRTRDIPTRGFVKPPTSVGSSATRDSSMEDLTFNVHLQTKNPNRRVVKRKPPPVIRSDTTSTSITSASSVSLPSPSSAPSSVTNVPTVSFGMARAAGPGDRTHIRALSNPVLPTLENVTTSPRSVAGAIRIPPSPTSLNFSSSSPNLSTFPATFASSMEHVNLFSQAHDYDTECRRLRSLQHHNEALIAARNAVALRRTILSMNRDYKNVTALARSLMYVGRCLRDLLVDSRISSSPTKQSPRKGENYEAERRKGGSELVKIWEECVELYREAFREDKSLRVELATVLYNLSAKLSEPTHGELPSSSSSIQTSTSPDPITAMTSMTSLNSRDAALSRKRVHELDLETALDGAEEAVHHFTVLECENPEISSMDLANAQLNLSFILSDLGRSDKALAIARKAVILSYRLTSADPHTQERVRIIRTLHKSLMRVSFCLKDLGKKEEAMEAQMEADDVLKKPFFVSGS</sequence>
<feature type="compositionally biased region" description="Basic residues" evidence="1">
    <location>
        <begin position="242"/>
        <end position="251"/>
    </location>
</feature>
<dbReference type="Proteomes" id="UP000297245">
    <property type="component" value="Unassembled WGS sequence"/>
</dbReference>
<feature type="region of interest" description="Disordered" evidence="1">
    <location>
        <begin position="497"/>
        <end position="523"/>
    </location>
</feature>
<evidence type="ECO:0000256" key="1">
    <source>
        <dbReference type="SAM" id="MobiDB-lite"/>
    </source>
</evidence>
<feature type="compositionally biased region" description="Basic and acidic residues" evidence="1">
    <location>
        <begin position="194"/>
        <end position="207"/>
    </location>
</feature>
<accession>A0A4S8LNK3</accession>
<dbReference type="SUPFAM" id="SSF48452">
    <property type="entry name" value="TPR-like"/>
    <property type="match status" value="1"/>
</dbReference>
<reference evidence="2 3" key="1">
    <citation type="journal article" date="2019" name="Nat. Ecol. Evol.">
        <title>Megaphylogeny resolves global patterns of mushroom evolution.</title>
        <authorList>
            <person name="Varga T."/>
            <person name="Krizsan K."/>
            <person name="Foldi C."/>
            <person name="Dima B."/>
            <person name="Sanchez-Garcia M."/>
            <person name="Sanchez-Ramirez S."/>
            <person name="Szollosi G.J."/>
            <person name="Szarkandi J.G."/>
            <person name="Papp V."/>
            <person name="Albert L."/>
            <person name="Andreopoulos W."/>
            <person name="Angelini C."/>
            <person name="Antonin V."/>
            <person name="Barry K.W."/>
            <person name="Bougher N.L."/>
            <person name="Buchanan P."/>
            <person name="Buyck B."/>
            <person name="Bense V."/>
            <person name="Catcheside P."/>
            <person name="Chovatia M."/>
            <person name="Cooper J."/>
            <person name="Damon W."/>
            <person name="Desjardin D."/>
            <person name="Finy P."/>
            <person name="Geml J."/>
            <person name="Haridas S."/>
            <person name="Hughes K."/>
            <person name="Justo A."/>
            <person name="Karasinski D."/>
            <person name="Kautmanova I."/>
            <person name="Kiss B."/>
            <person name="Kocsube S."/>
            <person name="Kotiranta H."/>
            <person name="LaButti K.M."/>
            <person name="Lechner B.E."/>
            <person name="Liimatainen K."/>
            <person name="Lipzen A."/>
            <person name="Lukacs Z."/>
            <person name="Mihaltcheva S."/>
            <person name="Morgado L.N."/>
            <person name="Niskanen T."/>
            <person name="Noordeloos M.E."/>
            <person name="Ohm R.A."/>
            <person name="Ortiz-Santana B."/>
            <person name="Ovrebo C."/>
            <person name="Racz N."/>
            <person name="Riley R."/>
            <person name="Savchenko A."/>
            <person name="Shiryaev A."/>
            <person name="Soop K."/>
            <person name="Spirin V."/>
            <person name="Szebenyi C."/>
            <person name="Tomsovsky M."/>
            <person name="Tulloss R.E."/>
            <person name="Uehling J."/>
            <person name="Grigoriev I.V."/>
            <person name="Vagvolgyi C."/>
            <person name="Papp T."/>
            <person name="Martin F.M."/>
            <person name="Miettinen O."/>
            <person name="Hibbett D.S."/>
            <person name="Nagy L.G."/>
        </authorList>
    </citation>
    <scope>NUCLEOTIDE SEQUENCE [LARGE SCALE GENOMIC DNA]</scope>
    <source>
        <strain evidence="2 3">CBS 962.96</strain>
    </source>
</reference>
<keyword evidence="3" id="KW-1185">Reference proteome</keyword>